<dbReference type="Gene3D" id="4.10.60.10">
    <property type="entry name" value="Zinc finger, CCHC-type"/>
    <property type="match status" value="1"/>
</dbReference>
<proteinExistence type="predicted"/>
<keyword evidence="1" id="KW-0863">Zinc-finger</keyword>
<gene>
    <name evidence="4" type="ORF">QBC35DRAFT_457823</name>
</gene>
<evidence type="ECO:0000256" key="2">
    <source>
        <dbReference type="SAM" id="MobiDB-lite"/>
    </source>
</evidence>
<evidence type="ECO:0000313" key="4">
    <source>
        <dbReference type="EMBL" id="KAK4181955.1"/>
    </source>
</evidence>
<dbReference type="Proteomes" id="UP001302126">
    <property type="component" value="Unassembled WGS sequence"/>
</dbReference>
<feature type="non-terminal residue" evidence="4">
    <location>
        <position position="1"/>
    </location>
</feature>
<organism evidence="4 5">
    <name type="scientific">Podospora australis</name>
    <dbReference type="NCBI Taxonomy" id="1536484"/>
    <lineage>
        <taxon>Eukaryota</taxon>
        <taxon>Fungi</taxon>
        <taxon>Dikarya</taxon>
        <taxon>Ascomycota</taxon>
        <taxon>Pezizomycotina</taxon>
        <taxon>Sordariomycetes</taxon>
        <taxon>Sordariomycetidae</taxon>
        <taxon>Sordariales</taxon>
        <taxon>Podosporaceae</taxon>
        <taxon>Podospora</taxon>
    </lineage>
</organism>
<keyword evidence="1" id="KW-0862">Zinc</keyword>
<reference evidence="4" key="2">
    <citation type="submission" date="2023-05" db="EMBL/GenBank/DDBJ databases">
        <authorList>
            <consortium name="Lawrence Berkeley National Laboratory"/>
            <person name="Steindorff A."/>
            <person name="Hensen N."/>
            <person name="Bonometti L."/>
            <person name="Westerberg I."/>
            <person name="Brannstrom I.O."/>
            <person name="Guillou S."/>
            <person name="Cros-Aarteil S."/>
            <person name="Calhoun S."/>
            <person name="Haridas S."/>
            <person name="Kuo A."/>
            <person name="Mondo S."/>
            <person name="Pangilinan J."/>
            <person name="Riley R."/>
            <person name="Labutti K."/>
            <person name="Andreopoulos B."/>
            <person name="Lipzen A."/>
            <person name="Chen C."/>
            <person name="Yanf M."/>
            <person name="Daum C."/>
            <person name="Ng V."/>
            <person name="Clum A."/>
            <person name="Ohm R."/>
            <person name="Martin F."/>
            <person name="Silar P."/>
            <person name="Natvig D."/>
            <person name="Lalanne C."/>
            <person name="Gautier V."/>
            <person name="Ament-Velasquez S.L."/>
            <person name="Kruys A."/>
            <person name="Hutchinson M.I."/>
            <person name="Powell A.J."/>
            <person name="Barry K."/>
            <person name="Miller A.N."/>
            <person name="Grigoriev I.V."/>
            <person name="Debuchy R."/>
            <person name="Gladieux P."/>
            <person name="Thoren M.H."/>
            <person name="Johannesson H."/>
        </authorList>
    </citation>
    <scope>NUCLEOTIDE SEQUENCE</scope>
    <source>
        <strain evidence="4">PSN309</strain>
    </source>
</reference>
<dbReference type="InterPro" id="IPR001878">
    <property type="entry name" value="Znf_CCHC"/>
</dbReference>
<evidence type="ECO:0000259" key="3">
    <source>
        <dbReference type="PROSITE" id="PS50158"/>
    </source>
</evidence>
<accession>A0AAN6WIB9</accession>
<keyword evidence="1" id="KW-0479">Metal-binding</keyword>
<sequence>GALEVWLRGIEGRLETNKDHFETDRAKMVYIESRLDPSVVADILPYYDPHHPEQIKNSEQLLEHLKETYIDKNKRSNASTELYTLEMNINQDFDAFKIKYIRAAGAAHLPKVAWKSDFENRLPPELTGPSAASFLDDSVTFNHYCQIISKIANSEKRAFKGKVQKAKDASPRAAGSGGGRASGTSTLRPSGGQPRRAPLPTRTKEEAERLFNEGRCFVCEQKGHLRKECPKRGKQNVDADRKARLAMIYRMHNIDDHKDYDDSASSGEEESTN</sequence>
<dbReference type="EMBL" id="MU864926">
    <property type="protein sequence ID" value="KAK4181955.1"/>
    <property type="molecule type" value="Genomic_DNA"/>
</dbReference>
<dbReference type="SUPFAM" id="SSF57756">
    <property type="entry name" value="Retrovirus zinc finger-like domains"/>
    <property type="match status" value="1"/>
</dbReference>
<dbReference type="SMART" id="SM00343">
    <property type="entry name" value="ZnF_C2HC"/>
    <property type="match status" value="1"/>
</dbReference>
<evidence type="ECO:0000313" key="5">
    <source>
        <dbReference type="Proteomes" id="UP001302126"/>
    </source>
</evidence>
<reference evidence="4" key="1">
    <citation type="journal article" date="2023" name="Mol. Phylogenet. Evol.">
        <title>Genome-scale phylogeny and comparative genomics of the fungal order Sordariales.</title>
        <authorList>
            <person name="Hensen N."/>
            <person name="Bonometti L."/>
            <person name="Westerberg I."/>
            <person name="Brannstrom I.O."/>
            <person name="Guillou S."/>
            <person name="Cros-Aarteil S."/>
            <person name="Calhoun S."/>
            <person name="Haridas S."/>
            <person name="Kuo A."/>
            <person name="Mondo S."/>
            <person name="Pangilinan J."/>
            <person name="Riley R."/>
            <person name="LaButti K."/>
            <person name="Andreopoulos B."/>
            <person name="Lipzen A."/>
            <person name="Chen C."/>
            <person name="Yan M."/>
            <person name="Daum C."/>
            <person name="Ng V."/>
            <person name="Clum A."/>
            <person name="Steindorff A."/>
            <person name="Ohm R.A."/>
            <person name="Martin F."/>
            <person name="Silar P."/>
            <person name="Natvig D.O."/>
            <person name="Lalanne C."/>
            <person name="Gautier V."/>
            <person name="Ament-Velasquez S.L."/>
            <person name="Kruys A."/>
            <person name="Hutchinson M.I."/>
            <person name="Powell A.J."/>
            <person name="Barry K."/>
            <person name="Miller A.N."/>
            <person name="Grigoriev I.V."/>
            <person name="Debuchy R."/>
            <person name="Gladieux P."/>
            <person name="Hiltunen Thoren M."/>
            <person name="Johannesson H."/>
        </authorList>
    </citation>
    <scope>NUCLEOTIDE SEQUENCE</scope>
    <source>
        <strain evidence="4">PSN309</strain>
    </source>
</reference>
<evidence type="ECO:0000256" key="1">
    <source>
        <dbReference type="PROSITE-ProRule" id="PRU00047"/>
    </source>
</evidence>
<feature type="region of interest" description="Disordered" evidence="2">
    <location>
        <begin position="162"/>
        <end position="204"/>
    </location>
</feature>
<keyword evidence="5" id="KW-1185">Reference proteome</keyword>
<dbReference type="GO" id="GO:0008270">
    <property type="term" value="F:zinc ion binding"/>
    <property type="evidence" value="ECO:0007669"/>
    <property type="project" value="UniProtKB-KW"/>
</dbReference>
<feature type="region of interest" description="Disordered" evidence="2">
    <location>
        <begin position="253"/>
        <end position="273"/>
    </location>
</feature>
<protein>
    <recommendedName>
        <fullName evidence="3">CCHC-type domain-containing protein</fullName>
    </recommendedName>
</protein>
<dbReference type="PROSITE" id="PS50158">
    <property type="entry name" value="ZF_CCHC"/>
    <property type="match status" value="1"/>
</dbReference>
<dbReference type="InterPro" id="IPR036875">
    <property type="entry name" value="Znf_CCHC_sf"/>
</dbReference>
<feature type="domain" description="CCHC-type" evidence="3">
    <location>
        <begin position="215"/>
        <end position="231"/>
    </location>
</feature>
<dbReference type="GO" id="GO:0003676">
    <property type="term" value="F:nucleic acid binding"/>
    <property type="evidence" value="ECO:0007669"/>
    <property type="project" value="InterPro"/>
</dbReference>
<comment type="caution">
    <text evidence="4">The sequence shown here is derived from an EMBL/GenBank/DDBJ whole genome shotgun (WGS) entry which is preliminary data.</text>
</comment>
<name>A0AAN6WIB9_9PEZI</name>
<dbReference type="AlphaFoldDB" id="A0AAN6WIB9"/>